<feature type="compositionally biased region" description="Low complexity" evidence="2">
    <location>
        <begin position="48"/>
        <end position="57"/>
    </location>
</feature>
<evidence type="ECO:0000256" key="1">
    <source>
        <dbReference type="PROSITE-ProRule" id="PRU00176"/>
    </source>
</evidence>
<keyword evidence="1" id="KW-0694">RNA-binding</keyword>
<evidence type="ECO:0000259" key="3">
    <source>
        <dbReference type="PROSITE" id="PS50102"/>
    </source>
</evidence>
<comment type="caution">
    <text evidence="4">The sequence shown here is derived from an EMBL/GenBank/DDBJ whole genome shotgun (WGS) entry which is preliminary data.</text>
</comment>
<dbReference type="EMBL" id="JAZHXI010000009">
    <property type="protein sequence ID" value="KAL2068274.1"/>
    <property type="molecule type" value="Genomic_DNA"/>
</dbReference>
<feature type="domain" description="RRM" evidence="3">
    <location>
        <begin position="167"/>
        <end position="242"/>
    </location>
</feature>
<dbReference type="InterPro" id="IPR000504">
    <property type="entry name" value="RRM_dom"/>
</dbReference>
<dbReference type="CDD" id="cd00590">
    <property type="entry name" value="RRM_SF"/>
    <property type="match status" value="1"/>
</dbReference>
<proteinExistence type="predicted"/>
<evidence type="ECO:0000313" key="4">
    <source>
        <dbReference type="EMBL" id="KAL2068274.1"/>
    </source>
</evidence>
<dbReference type="SUPFAM" id="SSF54928">
    <property type="entry name" value="RNA-binding domain, RBD"/>
    <property type="match status" value="1"/>
</dbReference>
<feature type="region of interest" description="Disordered" evidence="2">
    <location>
        <begin position="19"/>
        <end position="57"/>
    </location>
</feature>
<feature type="compositionally biased region" description="Basic and acidic residues" evidence="2">
    <location>
        <begin position="271"/>
        <end position="281"/>
    </location>
</feature>
<dbReference type="Pfam" id="PF00076">
    <property type="entry name" value="RRM_1"/>
    <property type="match status" value="1"/>
</dbReference>
<evidence type="ECO:0000313" key="5">
    <source>
        <dbReference type="Proteomes" id="UP001595075"/>
    </source>
</evidence>
<dbReference type="SMART" id="SM00360">
    <property type="entry name" value="RRM"/>
    <property type="match status" value="1"/>
</dbReference>
<dbReference type="Proteomes" id="UP001595075">
    <property type="component" value="Unassembled WGS sequence"/>
</dbReference>
<keyword evidence="5" id="KW-1185">Reference proteome</keyword>
<dbReference type="InterPro" id="IPR012677">
    <property type="entry name" value="Nucleotide-bd_a/b_plait_sf"/>
</dbReference>
<organism evidence="4 5">
    <name type="scientific">Oculimacula yallundae</name>
    <dbReference type="NCBI Taxonomy" id="86028"/>
    <lineage>
        <taxon>Eukaryota</taxon>
        <taxon>Fungi</taxon>
        <taxon>Dikarya</taxon>
        <taxon>Ascomycota</taxon>
        <taxon>Pezizomycotina</taxon>
        <taxon>Leotiomycetes</taxon>
        <taxon>Helotiales</taxon>
        <taxon>Ploettnerulaceae</taxon>
        <taxon>Oculimacula</taxon>
    </lineage>
</organism>
<dbReference type="PROSITE" id="PS50102">
    <property type="entry name" value="RRM"/>
    <property type="match status" value="1"/>
</dbReference>
<evidence type="ECO:0000256" key="2">
    <source>
        <dbReference type="SAM" id="MobiDB-lite"/>
    </source>
</evidence>
<dbReference type="Gene3D" id="3.30.70.330">
    <property type="match status" value="1"/>
</dbReference>
<feature type="region of interest" description="Disordered" evidence="2">
    <location>
        <begin position="250"/>
        <end position="363"/>
    </location>
</feature>
<feature type="compositionally biased region" description="Basic and acidic residues" evidence="2">
    <location>
        <begin position="288"/>
        <end position="310"/>
    </location>
</feature>
<sequence>MAPSKAALDLNAMISEDRERRKNENLANQIFGNRRASAPGGMNKRAPKPAAAPSLASRIGPLRGGVVKRTISTSTRPATLRAPARPAGNVNADWTHDLHNINNPPVSRIAAGTPRGPKAAARTSRNEKVYTALHASASSPALNTQFNIVGKAKPGPGISIRGLAGPSMVMIQNLALGTTAADIESAMTPVGGNVLSCRIITERPKVLAELVFETREGADNVVDTFNGQNADGHLLVVYHKAGPLPASIKSAAAAAPAPTPAPRSNTPQGPRADRNADRSENPRPNYSDTDRYVPRERSREQRRDYSREDLVDGNYGFNDADRMDTDEGESRGLYSDGLLSSRGRGANNNRDRGGRGDRNRGYR</sequence>
<protein>
    <recommendedName>
        <fullName evidence="3">RRM domain-containing protein</fullName>
    </recommendedName>
</protein>
<feature type="compositionally biased region" description="Basic and acidic residues" evidence="2">
    <location>
        <begin position="319"/>
        <end position="330"/>
    </location>
</feature>
<gene>
    <name evidence="4" type="ORF">VTL71DRAFT_16372</name>
</gene>
<name>A0ABR4CE89_9HELO</name>
<reference evidence="4 5" key="1">
    <citation type="journal article" date="2024" name="Commun. Biol.">
        <title>Comparative genomic analysis of thermophilic fungi reveals convergent evolutionary adaptations and gene losses.</title>
        <authorList>
            <person name="Steindorff A.S."/>
            <person name="Aguilar-Pontes M.V."/>
            <person name="Robinson A.J."/>
            <person name="Andreopoulos B."/>
            <person name="LaButti K."/>
            <person name="Kuo A."/>
            <person name="Mondo S."/>
            <person name="Riley R."/>
            <person name="Otillar R."/>
            <person name="Haridas S."/>
            <person name="Lipzen A."/>
            <person name="Grimwood J."/>
            <person name="Schmutz J."/>
            <person name="Clum A."/>
            <person name="Reid I.D."/>
            <person name="Moisan M.C."/>
            <person name="Butler G."/>
            <person name="Nguyen T.T.M."/>
            <person name="Dewar K."/>
            <person name="Conant G."/>
            <person name="Drula E."/>
            <person name="Henrissat B."/>
            <person name="Hansel C."/>
            <person name="Singer S."/>
            <person name="Hutchinson M.I."/>
            <person name="de Vries R.P."/>
            <person name="Natvig D.O."/>
            <person name="Powell A.J."/>
            <person name="Tsang A."/>
            <person name="Grigoriev I.V."/>
        </authorList>
    </citation>
    <scope>NUCLEOTIDE SEQUENCE [LARGE SCALE GENOMIC DNA]</scope>
    <source>
        <strain evidence="4 5">CBS 494.80</strain>
    </source>
</reference>
<dbReference type="InterPro" id="IPR035979">
    <property type="entry name" value="RBD_domain_sf"/>
</dbReference>
<feature type="compositionally biased region" description="Basic and acidic residues" evidence="2">
    <location>
        <begin position="349"/>
        <end position="363"/>
    </location>
</feature>
<feature type="region of interest" description="Disordered" evidence="2">
    <location>
        <begin position="99"/>
        <end position="123"/>
    </location>
</feature>
<accession>A0ABR4CE89</accession>